<feature type="non-terminal residue" evidence="1">
    <location>
        <position position="22"/>
    </location>
</feature>
<organism evidence="1">
    <name type="scientific">marine sediment metagenome</name>
    <dbReference type="NCBI Taxonomy" id="412755"/>
    <lineage>
        <taxon>unclassified sequences</taxon>
        <taxon>metagenomes</taxon>
        <taxon>ecological metagenomes</taxon>
    </lineage>
</organism>
<gene>
    <name evidence="1" type="ORF">LCGC14_1518510</name>
</gene>
<sequence length="22" mass="2608">MGMNLKRVMNIYDIIKNRLPST</sequence>
<reference evidence="1" key="1">
    <citation type="journal article" date="2015" name="Nature">
        <title>Complex archaea that bridge the gap between prokaryotes and eukaryotes.</title>
        <authorList>
            <person name="Spang A."/>
            <person name="Saw J.H."/>
            <person name="Jorgensen S.L."/>
            <person name="Zaremba-Niedzwiedzka K."/>
            <person name="Martijn J."/>
            <person name="Lind A.E."/>
            <person name="van Eijk R."/>
            <person name="Schleper C."/>
            <person name="Guy L."/>
            <person name="Ettema T.J."/>
        </authorList>
    </citation>
    <scope>NUCLEOTIDE SEQUENCE</scope>
</reference>
<evidence type="ECO:0000313" key="1">
    <source>
        <dbReference type="EMBL" id="KKM62754.1"/>
    </source>
</evidence>
<dbReference type="AlphaFoldDB" id="A0A0F9IZC2"/>
<accession>A0A0F9IZC2</accession>
<comment type="caution">
    <text evidence="1">The sequence shown here is derived from an EMBL/GenBank/DDBJ whole genome shotgun (WGS) entry which is preliminary data.</text>
</comment>
<name>A0A0F9IZC2_9ZZZZ</name>
<protein>
    <submittedName>
        <fullName evidence="1">Uncharacterized protein</fullName>
    </submittedName>
</protein>
<proteinExistence type="predicted"/>
<dbReference type="EMBL" id="LAZR01011234">
    <property type="protein sequence ID" value="KKM62754.1"/>
    <property type="molecule type" value="Genomic_DNA"/>
</dbReference>